<name>A0ABS9BDC4_9BACT</name>
<dbReference type="PROSITE" id="PS51352">
    <property type="entry name" value="THIOREDOXIN_2"/>
    <property type="match status" value="1"/>
</dbReference>
<dbReference type="Proteomes" id="UP001200145">
    <property type="component" value="Unassembled WGS sequence"/>
</dbReference>
<dbReference type="Pfam" id="PF08534">
    <property type="entry name" value="Redoxin"/>
    <property type="match status" value="1"/>
</dbReference>
<reference evidence="2 3" key="1">
    <citation type="submission" date="2022-01" db="EMBL/GenBank/DDBJ databases">
        <title>Flavihumibacter sp. nov., isolated from sediment of a river.</title>
        <authorList>
            <person name="Liu H."/>
        </authorList>
    </citation>
    <scope>NUCLEOTIDE SEQUENCE [LARGE SCALE GENOMIC DNA]</scope>
    <source>
        <strain evidence="2 3">RY-1</strain>
    </source>
</reference>
<dbReference type="InterPro" id="IPR013766">
    <property type="entry name" value="Thioredoxin_domain"/>
</dbReference>
<dbReference type="SUPFAM" id="SSF52833">
    <property type="entry name" value="Thioredoxin-like"/>
    <property type="match status" value="1"/>
</dbReference>
<sequence>MRKLIGIVLISLTGFIGQAQTIKAGTWKAELLREAGLPIVFNFEWRYEKGKPEMTILNASERLEVRNIQRKGDSVLIDLPFFESAFFLQIQKDGSLKGEWKKGTSTVLSVMPMIARPGVKDRFQPGAPPAGSISGKWEMTIIRPDGSPRPAVAQLVQKGSYLTGTILAPSGDYRYLEGIVRGDSMFLSTFDGSHAYVFSAHIRSENEIEGGYFYSGPKHVEAFSAIRNEAASLPVDGIQVHVRPDAPPLQFSFPDLEGKTVSIRDPRFQNKVVVIQIMGSWCPNCMDETRFLSRYYDQHKGRGLEVVSLAYEYSTDINRSRASLRKFKDRFNVGYPMLITGVTSSDTLRTEKTLPQLTPIKVFPTTIFVGRDGSIKKINSGFFGPATGEEHTKYVKEFEETVNRLLGE</sequence>
<feature type="domain" description="Thioredoxin" evidence="1">
    <location>
        <begin position="242"/>
        <end position="400"/>
    </location>
</feature>
<dbReference type="EMBL" id="JAKEVY010000001">
    <property type="protein sequence ID" value="MCF1713585.1"/>
    <property type="molecule type" value="Genomic_DNA"/>
</dbReference>
<dbReference type="RefSeq" id="WP_234864115.1">
    <property type="nucleotide sequence ID" value="NZ_JAKEVY010000001.1"/>
</dbReference>
<dbReference type="InterPro" id="IPR050553">
    <property type="entry name" value="Thioredoxin_ResA/DsbE_sf"/>
</dbReference>
<evidence type="ECO:0000313" key="3">
    <source>
        <dbReference type="Proteomes" id="UP001200145"/>
    </source>
</evidence>
<evidence type="ECO:0000259" key="1">
    <source>
        <dbReference type="PROSITE" id="PS51352"/>
    </source>
</evidence>
<gene>
    <name evidence="2" type="ORF">L0U88_02945</name>
</gene>
<dbReference type="CDD" id="cd02966">
    <property type="entry name" value="TlpA_like_family"/>
    <property type="match status" value="1"/>
</dbReference>
<accession>A0ABS9BDC4</accession>
<comment type="caution">
    <text evidence="2">The sequence shown here is derived from an EMBL/GenBank/DDBJ whole genome shotgun (WGS) entry which is preliminary data.</text>
</comment>
<proteinExistence type="predicted"/>
<dbReference type="InterPro" id="IPR036249">
    <property type="entry name" value="Thioredoxin-like_sf"/>
</dbReference>
<keyword evidence="3" id="KW-1185">Reference proteome</keyword>
<dbReference type="Gene3D" id="3.40.30.10">
    <property type="entry name" value="Glutaredoxin"/>
    <property type="match status" value="1"/>
</dbReference>
<dbReference type="PANTHER" id="PTHR42852">
    <property type="entry name" value="THIOL:DISULFIDE INTERCHANGE PROTEIN DSBE"/>
    <property type="match status" value="1"/>
</dbReference>
<organism evidence="2 3">
    <name type="scientific">Flavihumibacter fluminis</name>
    <dbReference type="NCBI Taxonomy" id="2909236"/>
    <lineage>
        <taxon>Bacteria</taxon>
        <taxon>Pseudomonadati</taxon>
        <taxon>Bacteroidota</taxon>
        <taxon>Chitinophagia</taxon>
        <taxon>Chitinophagales</taxon>
        <taxon>Chitinophagaceae</taxon>
        <taxon>Flavihumibacter</taxon>
    </lineage>
</organism>
<evidence type="ECO:0000313" key="2">
    <source>
        <dbReference type="EMBL" id="MCF1713585.1"/>
    </source>
</evidence>
<dbReference type="PANTHER" id="PTHR42852:SF13">
    <property type="entry name" value="PROTEIN DIPZ"/>
    <property type="match status" value="1"/>
</dbReference>
<dbReference type="InterPro" id="IPR013740">
    <property type="entry name" value="Redoxin"/>
</dbReference>
<protein>
    <submittedName>
        <fullName evidence="2">TlpA family protein disulfide reductase</fullName>
    </submittedName>
</protein>